<dbReference type="RefSeq" id="WP_286344382.1">
    <property type="nucleotide sequence ID" value="NZ_AP027732.1"/>
</dbReference>
<evidence type="ECO:0000313" key="2">
    <source>
        <dbReference type="EMBL" id="BDZ51674.1"/>
    </source>
</evidence>
<proteinExistence type="predicted"/>
<protein>
    <submittedName>
        <fullName evidence="2">Uncharacterized protein</fullName>
    </submittedName>
</protein>
<keyword evidence="1" id="KW-0812">Transmembrane</keyword>
<keyword evidence="1" id="KW-0472">Membrane</keyword>
<keyword evidence="1" id="KW-1133">Transmembrane helix</keyword>
<name>A0ABM8GTK2_9MICO</name>
<organism evidence="2 3">
    <name type="scientific">Frondihabitans sucicola</name>
    <dbReference type="NCBI Taxonomy" id="1268041"/>
    <lineage>
        <taxon>Bacteria</taxon>
        <taxon>Bacillati</taxon>
        <taxon>Actinomycetota</taxon>
        <taxon>Actinomycetes</taxon>
        <taxon>Micrococcales</taxon>
        <taxon>Microbacteriaceae</taxon>
        <taxon>Frondihabitans</taxon>
    </lineage>
</organism>
<gene>
    <name evidence="2" type="ORF">GCM10025867_39150</name>
</gene>
<dbReference type="Proteomes" id="UP001321486">
    <property type="component" value="Chromosome"/>
</dbReference>
<evidence type="ECO:0000256" key="1">
    <source>
        <dbReference type="SAM" id="Phobius"/>
    </source>
</evidence>
<keyword evidence="3" id="KW-1185">Reference proteome</keyword>
<dbReference type="EMBL" id="AP027732">
    <property type="protein sequence ID" value="BDZ51674.1"/>
    <property type="molecule type" value="Genomic_DNA"/>
</dbReference>
<accession>A0ABM8GTK2</accession>
<sequence>MSVERSRLDRVFLNRVYRTGSTEALTQLLGVDAMGRRVLGMNALFWTDEDIQLIADALEVQTTVDPTPLSRREYYRAFPTARGWYLSRPLVVVATLSVAILLVLVVLTLERVVGTA</sequence>
<reference evidence="3" key="1">
    <citation type="journal article" date="2019" name="Int. J. Syst. Evol. Microbiol.">
        <title>The Global Catalogue of Microorganisms (GCM) 10K type strain sequencing project: providing services to taxonomists for standard genome sequencing and annotation.</title>
        <authorList>
            <consortium name="The Broad Institute Genomics Platform"/>
            <consortium name="The Broad Institute Genome Sequencing Center for Infectious Disease"/>
            <person name="Wu L."/>
            <person name="Ma J."/>
        </authorList>
    </citation>
    <scope>NUCLEOTIDE SEQUENCE [LARGE SCALE GENOMIC DNA]</scope>
    <source>
        <strain evidence="3">NBRC 108728</strain>
    </source>
</reference>
<feature type="transmembrane region" description="Helical" evidence="1">
    <location>
        <begin position="90"/>
        <end position="109"/>
    </location>
</feature>
<evidence type="ECO:0000313" key="3">
    <source>
        <dbReference type="Proteomes" id="UP001321486"/>
    </source>
</evidence>